<feature type="transmembrane region" description="Helical" evidence="1">
    <location>
        <begin position="165"/>
        <end position="185"/>
    </location>
</feature>
<reference evidence="2 3" key="1">
    <citation type="submission" date="2020-07" db="EMBL/GenBank/DDBJ databases">
        <title>Complete genome sequence analysis of Acidithiobacillus ferrivorans XJFY6S-08 reveals extreme environmental adaptation to alpine acid mine drainage.</title>
        <authorList>
            <person name="Yan L."/>
            <person name="Ni Y."/>
        </authorList>
    </citation>
    <scope>NUCLEOTIDE SEQUENCE [LARGE SCALE GENOMIC DNA]</scope>
    <source>
        <strain evidence="2 3">XJFY6S-08</strain>
    </source>
</reference>
<gene>
    <name evidence="2" type="ORF">H2515_14275</name>
</gene>
<dbReference type="EMBL" id="CP059488">
    <property type="protein sequence ID" value="QQD72525.1"/>
    <property type="molecule type" value="Genomic_DNA"/>
</dbReference>
<keyword evidence="1" id="KW-1133">Transmembrane helix</keyword>
<sequence length="246" mass="27085">MADFLRRKGVGVLVDKGAALMATGGNASSMHAFWKGVLFLSVLIGYQMLTYVDISAKNPNALVVLSAFIPVMVALFLVSRCARFKEFWVMMAAISGVIIWRNSATIAHYVGWICMVQRSALFTLLAFAFGLTLRSGHIPLVSRIAEMVHGPLNARLARYTRQVTVAWTLFFTALAILLFLIFFILGQHVWVLISGAASTVLIALMFIIEYAVRCRQIPISERGSMGAGVRAYFADRQSVAIIKSDS</sequence>
<name>A0A7T4WDE2_9PROT</name>
<feature type="transmembrane region" description="Helical" evidence="1">
    <location>
        <begin position="87"/>
        <end position="103"/>
    </location>
</feature>
<keyword evidence="1" id="KW-0472">Membrane</keyword>
<feature type="transmembrane region" description="Helical" evidence="1">
    <location>
        <begin position="61"/>
        <end position="78"/>
    </location>
</feature>
<protein>
    <submittedName>
        <fullName evidence="2">Uncharacterized protein</fullName>
    </submittedName>
</protein>
<keyword evidence="1" id="KW-0812">Transmembrane</keyword>
<organism evidence="2 3">
    <name type="scientific">Acidithiobacillus ferrivorans</name>
    <dbReference type="NCBI Taxonomy" id="160808"/>
    <lineage>
        <taxon>Bacteria</taxon>
        <taxon>Pseudomonadati</taxon>
        <taxon>Pseudomonadota</taxon>
        <taxon>Acidithiobacillia</taxon>
        <taxon>Acidithiobacillales</taxon>
        <taxon>Acidithiobacillaceae</taxon>
        <taxon>Acidithiobacillus</taxon>
    </lineage>
</organism>
<feature type="transmembrane region" description="Helical" evidence="1">
    <location>
        <begin position="109"/>
        <end position="133"/>
    </location>
</feature>
<feature type="transmembrane region" description="Helical" evidence="1">
    <location>
        <begin position="191"/>
        <end position="212"/>
    </location>
</feature>
<dbReference type="AlphaFoldDB" id="A0A7T4WDE2"/>
<proteinExistence type="predicted"/>
<evidence type="ECO:0000313" key="2">
    <source>
        <dbReference type="EMBL" id="QQD72525.1"/>
    </source>
</evidence>
<accession>A0A7T4WDE2</accession>
<dbReference type="Proteomes" id="UP000595420">
    <property type="component" value="Chromosome"/>
</dbReference>
<feature type="transmembrane region" description="Helical" evidence="1">
    <location>
        <begin position="32"/>
        <end position="49"/>
    </location>
</feature>
<evidence type="ECO:0000256" key="1">
    <source>
        <dbReference type="SAM" id="Phobius"/>
    </source>
</evidence>
<evidence type="ECO:0000313" key="3">
    <source>
        <dbReference type="Proteomes" id="UP000595420"/>
    </source>
</evidence>